<evidence type="ECO:0000256" key="5">
    <source>
        <dbReference type="ARBA" id="ARBA00022692"/>
    </source>
</evidence>
<evidence type="ECO:0000256" key="9">
    <source>
        <dbReference type="ARBA" id="ARBA00023136"/>
    </source>
</evidence>
<evidence type="ECO:0000256" key="6">
    <source>
        <dbReference type="ARBA" id="ARBA00022968"/>
    </source>
</evidence>
<accession>A0ABR2Z398</accession>
<dbReference type="Pfam" id="PF11051">
    <property type="entry name" value="Mannosyl_trans3"/>
    <property type="match status" value="2"/>
</dbReference>
<protein>
    <recommendedName>
        <fullName evidence="14">Nucleotide-diphospho-sugar transferase domain-containing protein</fullName>
    </recommendedName>
</protein>
<keyword evidence="4" id="KW-0808">Transferase</keyword>
<keyword evidence="9" id="KW-0472">Membrane</keyword>
<keyword evidence="7" id="KW-1133">Transmembrane helix</keyword>
<dbReference type="EMBL" id="JALJOT010000001">
    <property type="protein sequence ID" value="KAK9918440.1"/>
    <property type="molecule type" value="Genomic_DNA"/>
</dbReference>
<evidence type="ECO:0000256" key="1">
    <source>
        <dbReference type="ARBA" id="ARBA00004394"/>
    </source>
</evidence>
<evidence type="ECO:0000256" key="10">
    <source>
        <dbReference type="ARBA" id="ARBA00037847"/>
    </source>
</evidence>
<dbReference type="Proteomes" id="UP001491310">
    <property type="component" value="Unassembled WGS sequence"/>
</dbReference>
<name>A0ABR2Z398_9CHLO</name>
<evidence type="ECO:0000256" key="11">
    <source>
        <dbReference type="SAM" id="MobiDB-lite"/>
    </source>
</evidence>
<dbReference type="PANTHER" id="PTHR31646:SF1">
    <property type="entry name" value="ALPHA-1,2-MANNOSYLTRANSFERASE MNN2"/>
    <property type="match status" value="1"/>
</dbReference>
<gene>
    <name evidence="12" type="ORF">WJX75_004089</name>
</gene>
<keyword evidence="6" id="KW-0735">Signal-anchor</keyword>
<keyword evidence="8" id="KW-0333">Golgi apparatus</keyword>
<comment type="subcellular location">
    <subcellularLocation>
        <location evidence="10">Endomembrane system</location>
        <topology evidence="10">Single-pass membrane protein</topology>
    </subcellularLocation>
    <subcellularLocation>
        <location evidence="1">Golgi apparatus membrane</location>
    </subcellularLocation>
    <subcellularLocation>
        <location evidence="2">Membrane</location>
        <topology evidence="2">Single-pass type II membrane protein</topology>
    </subcellularLocation>
</comment>
<evidence type="ECO:0000256" key="2">
    <source>
        <dbReference type="ARBA" id="ARBA00004606"/>
    </source>
</evidence>
<reference evidence="12 13" key="1">
    <citation type="journal article" date="2024" name="Nat. Commun.">
        <title>Phylogenomics reveals the evolutionary origins of lichenization in chlorophyte algae.</title>
        <authorList>
            <person name="Puginier C."/>
            <person name="Libourel C."/>
            <person name="Otte J."/>
            <person name="Skaloud P."/>
            <person name="Haon M."/>
            <person name="Grisel S."/>
            <person name="Petersen M."/>
            <person name="Berrin J.G."/>
            <person name="Delaux P.M."/>
            <person name="Dal Grande F."/>
            <person name="Keller J."/>
        </authorList>
    </citation>
    <scope>NUCLEOTIDE SEQUENCE [LARGE SCALE GENOMIC DNA]</scope>
    <source>
        <strain evidence="12 13">SAG 216-7</strain>
    </source>
</reference>
<comment type="caution">
    <text evidence="12">The sequence shown here is derived from an EMBL/GenBank/DDBJ whole genome shotgun (WGS) entry which is preliminary data.</text>
</comment>
<evidence type="ECO:0000313" key="13">
    <source>
        <dbReference type="Proteomes" id="UP001491310"/>
    </source>
</evidence>
<keyword evidence="13" id="KW-1185">Reference proteome</keyword>
<evidence type="ECO:0000256" key="7">
    <source>
        <dbReference type="ARBA" id="ARBA00022989"/>
    </source>
</evidence>
<evidence type="ECO:0000256" key="4">
    <source>
        <dbReference type="ARBA" id="ARBA00022679"/>
    </source>
</evidence>
<evidence type="ECO:0000256" key="3">
    <source>
        <dbReference type="ARBA" id="ARBA00009105"/>
    </source>
</evidence>
<evidence type="ECO:0000313" key="12">
    <source>
        <dbReference type="EMBL" id="KAK9918440.1"/>
    </source>
</evidence>
<dbReference type="PANTHER" id="PTHR31646">
    <property type="entry name" value="ALPHA-1,2-MANNOSYLTRANSFERASE MNN2"/>
    <property type="match status" value="1"/>
</dbReference>
<feature type="region of interest" description="Disordered" evidence="11">
    <location>
        <begin position="117"/>
        <end position="161"/>
    </location>
</feature>
<evidence type="ECO:0008006" key="14">
    <source>
        <dbReference type="Google" id="ProtNLM"/>
    </source>
</evidence>
<keyword evidence="5" id="KW-0812">Transmembrane</keyword>
<dbReference type="InterPro" id="IPR029044">
    <property type="entry name" value="Nucleotide-diphossugar_trans"/>
</dbReference>
<dbReference type="SUPFAM" id="SSF53448">
    <property type="entry name" value="Nucleotide-diphospho-sugar transferases"/>
    <property type="match status" value="1"/>
</dbReference>
<organism evidence="12 13">
    <name type="scientific">Coccomyxa subellipsoidea</name>
    <dbReference type="NCBI Taxonomy" id="248742"/>
    <lineage>
        <taxon>Eukaryota</taxon>
        <taxon>Viridiplantae</taxon>
        <taxon>Chlorophyta</taxon>
        <taxon>core chlorophytes</taxon>
        <taxon>Trebouxiophyceae</taxon>
        <taxon>Trebouxiophyceae incertae sedis</taxon>
        <taxon>Coccomyxaceae</taxon>
        <taxon>Coccomyxa</taxon>
    </lineage>
</organism>
<evidence type="ECO:0000256" key="8">
    <source>
        <dbReference type="ARBA" id="ARBA00023034"/>
    </source>
</evidence>
<sequence length="610" mass="69140">MPQQSLIQGWQKALAHKNQEEPAYEVVGEDVDPKEDISAMLHRLQDARQQPQDRMGALPGEIFIDKNTKQPRRTSGILTAFKAMAGRWHPKERRLQRKQLKQRILEQEAAAKKWEQAQELKRRRQEEMEAKRERREERDAVRRQREEAAAKAEEEAKAAAEMEERAKVDHMTAAAREEQYELGAELLADAEKLQQVLAGSTFQDIFSRLKKQGRSGDGVLRRGILIPSGGTTLINHAYATLKVLRETLGCTLPVEIVFNGEREMDNRTCAKFQGDFTGVRCVDAGAFEWYPKHHRPVKLGHDDTEGAKGAMADHEGHKDHKGFQFKVFSLCYVTSFDEVVMLDSDNLPLRNPEYLFQSREYLSSGSLFFSDWWDILEWVKPEAYTAFGLQFPGFAGATLAAESGQLLLNRNMHADVLEWLWFLNSHADTIYKLMYGDKDTFSLAFHLAGKGDQYHQVPIPPSCPLDASAQNAEPTRYLHAGMVQHDPNGLPAFLHRTAEGKVYPFNHGYRKADFLTVPLSSRRAAGVLGNEFKKMGLKTEQIDHTTYSECPVADPRNFHMECGVSLRSGMYPVPVIPVQDIPDMARVLNASYAVHDSLQHAFHTTFVLGH</sequence>
<dbReference type="InterPro" id="IPR022751">
    <property type="entry name" value="Alpha_mannosyltransferase"/>
</dbReference>
<proteinExistence type="inferred from homology"/>
<comment type="similarity">
    <text evidence="3">Belongs to the MNN1/MNT family.</text>
</comment>